<feature type="compositionally biased region" description="Gly residues" evidence="8">
    <location>
        <begin position="871"/>
        <end position="891"/>
    </location>
</feature>
<evidence type="ECO:0000256" key="7">
    <source>
        <dbReference type="PIRSR" id="PIRSR602401-1"/>
    </source>
</evidence>
<feature type="compositionally biased region" description="Low complexity" evidence="8">
    <location>
        <begin position="758"/>
        <end position="772"/>
    </location>
</feature>
<feature type="region of interest" description="Disordered" evidence="8">
    <location>
        <begin position="821"/>
        <end position="893"/>
    </location>
</feature>
<feature type="compositionally biased region" description="Low complexity" evidence="8">
    <location>
        <begin position="978"/>
        <end position="992"/>
    </location>
</feature>
<dbReference type="InterPro" id="IPR017972">
    <property type="entry name" value="Cyt_P450_CS"/>
</dbReference>
<organism evidence="10 11">
    <name type="scientific">Orchesella cincta</name>
    <name type="common">Springtail</name>
    <name type="synonym">Podura cincta</name>
    <dbReference type="NCBI Taxonomy" id="48709"/>
    <lineage>
        <taxon>Eukaryota</taxon>
        <taxon>Metazoa</taxon>
        <taxon>Ecdysozoa</taxon>
        <taxon>Arthropoda</taxon>
        <taxon>Hexapoda</taxon>
        <taxon>Collembola</taxon>
        <taxon>Entomobryomorpha</taxon>
        <taxon>Entomobryoidea</taxon>
        <taxon>Orchesellidae</taxon>
        <taxon>Orchesellinae</taxon>
        <taxon>Orchesella</taxon>
    </lineage>
</organism>
<dbReference type="InterPro" id="IPR036396">
    <property type="entry name" value="Cyt_P450_sf"/>
</dbReference>
<feature type="compositionally biased region" description="Low complexity" evidence="8">
    <location>
        <begin position="779"/>
        <end position="796"/>
    </location>
</feature>
<dbReference type="SUPFAM" id="SSF48264">
    <property type="entry name" value="Cytochrome P450"/>
    <property type="match status" value="1"/>
</dbReference>
<feature type="compositionally biased region" description="Low complexity" evidence="8">
    <location>
        <begin position="730"/>
        <end position="750"/>
    </location>
</feature>
<evidence type="ECO:0000313" key="11">
    <source>
        <dbReference type="Proteomes" id="UP000094527"/>
    </source>
</evidence>
<keyword evidence="2 7" id="KW-0349">Heme</keyword>
<keyword evidence="6" id="KW-0503">Monooxygenase</keyword>
<evidence type="ECO:0000313" key="10">
    <source>
        <dbReference type="EMBL" id="ODM89952.1"/>
    </source>
</evidence>
<dbReference type="PROSITE" id="PS00086">
    <property type="entry name" value="CYTOCHROME_P450"/>
    <property type="match status" value="1"/>
</dbReference>
<feature type="transmembrane region" description="Helical" evidence="9">
    <location>
        <begin position="366"/>
        <end position="392"/>
    </location>
</feature>
<dbReference type="AlphaFoldDB" id="A0A1D2MAL6"/>
<feature type="binding site" description="axial binding residue" evidence="7">
    <location>
        <position position="171"/>
    </location>
    <ligand>
        <name>heme</name>
        <dbReference type="ChEBI" id="CHEBI:30413"/>
    </ligand>
    <ligandPart>
        <name>Fe</name>
        <dbReference type="ChEBI" id="CHEBI:18248"/>
    </ligandPart>
</feature>
<feature type="transmembrane region" description="Helical" evidence="9">
    <location>
        <begin position="334"/>
        <end position="354"/>
    </location>
</feature>
<comment type="similarity">
    <text evidence="1">Belongs to the cytochrome P450 family.</text>
</comment>
<feature type="transmembrane region" description="Helical" evidence="9">
    <location>
        <begin position="273"/>
        <end position="292"/>
    </location>
</feature>
<evidence type="ECO:0000256" key="6">
    <source>
        <dbReference type="ARBA" id="ARBA00023033"/>
    </source>
</evidence>
<dbReference type="Proteomes" id="UP000094527">
    <property type="component" value="Unassembled WGS sequence"/>
</dbReference>
<dbReference type="PRINTS" id="PR00463">
    <property type="entry name" value="EP450I"/>
</dbReference>
<evidence type="ECO:0000256" key="4">
    <source>
        <dbReference type="ARBA" id="ARBA00023002"/>
    </source>
</evidence>
<dbReference type="EMBL" id="LJIJ01002274">
    <property type="protein sequence ID" value="ODM89952.1"/>
    <property type="molecule type" value="Genomic_DNA"/>
</dbReference>
<dbReference type="GO" id="GO:0042446">
    <property type="term" value="P:hormone biosynthetic process"/>
    <property type="evidence" value="ECO:0007669"/>
    <property type="project" value="TreeGrafter"/>
</dbReference>
<keyword evidence="3 7" id="KW-0479">Metal-binding</keyword>
<comment type="cofactor">
    <cofactor evidence="7">
        <name>heme</name>
        <dbReference type="ChEBI" id="CHEBI:30413"/>
    </cofactor>
</comment>
<evidence type="ECO:0000256" key="8">
    <source>
        <dbReference type="SAM" id="MobiDB-lite"/>
    </source>
</evidence>
<feature type="compositionally biased region" description="Gly residues" evidence="8">
    <location>
        <begin position="718"/>
        <end position="729"/>
    </location>
</feature>
<feature type="region of interest" description="Disordered" evidence="8">
    <location>
        <begin position="21"/>
        <end position="59"/>
    </location>
</feature>
<feature type="region of interest" description="Disordered" evidence="8">
    <location>
        <begin position="961"/>
        <end position="1045"/>
    </location>
</feature>
<feature type="transmembrane region" description="Helical" evidence="9">
    <location>
        <begin position="497"/>
        <end position="519"/>
    </location>
</feature>
<keyword evidence="9" id="KW-0472">Membrane</keyword>
<dbReference type="PANTHER" id="PTHR24289:SF1">
    <property type="entry name" value="STEROID 17-ALPHA-HYDROXYLASE_17,20 LYASE"/>
    <property type="match status" value="1"/>
</dbReference>
<dbReference type="GO" id="GO:0020037">
    <property type="term" value="F:heme binding"/>
    <property type="evidence" value="ECO:0007669"/>
    <property type="project" value="InterPro"/>
</dbReference>
<evidence type="ECO:0000256" key="2">
    <source>
        <dbReference type="ARBA" id="ARBA00022617"/>
    </source>
</evidence>
<dbReference type="GO" id="GO:0042448">
    <property type="term" value="P:progesterone metabolic process"/>
    <property type="evidence" value="ECO:0007669"/>
    <property type="project" value="TreeGrafter"/>
</dbReference>
<proteinExistence type="inferred from homology"/>
<keyword evidence="5 7" id="KW-0408">Iron</keyword>
<evidence type="ECO:0000256" key="3">
    <source>
        <dbReference type="ARBA" id="ARBA00022723"/>
    </source>
</evidence>
<protein>
    <submittedName>
        <fullName evidence="10">Uncharacterized protein</fullName>
    </submittedName>
</protein>
<evidence type="ECO:0000256" key="9">
    <source>
        <dbReference type="SAM" id="Phobius"/>
    </source>
</evidence>
<keyword evidence="9" id="KW-1133">Transmembrane helix</keyword>
<keyword evidence="9" id="KW-0812">Transmembrane</keyword>
<feature type="compositionally biased region" description="Basic residues" evidence="8">
    <location>
        <begin position="840"/>
        <end position="858"/>
    </location>
</feature>
<keyword evidence="11" id="KW-1185">Reference proteome</keyword>
<dbReference type="GO" id="GO:0004508">
    <property type="term" value="F:steroid 17-alpha-monooxygenase activity"/>
    <property type="evidence" value="ECO:0007669"/>
    <property type="project" value="TreeGrafter"/>
</dbReference>
<evidence type="ECO:0000256" key="5">
    <source>
        <dbReference type="ARBA" id="ARBA00023004"/>
    </source>
</evidence>
<feature type="compositionally biased region" description="Low complexity" evidence="8">
    <location>
        <begin position="1003"/>
        <end position="1025"/>
    </location>
</feature>
<comment type="caution">
    <text evidence="10">The sequence shown here is derived from an EMBL/GenBank/DDBJ whole genome shotgun (WGS) entry which is preliminary data.</text>
</comment>
<dbReference type="GO" id="GO:0005506">
    <property type="term" value="F:iron ion binding"/>
    <property type="evidence" value="ECO:0007669"/>
    <property type="project" value="InterPro"/>
</dbReference>
<feature type="region of interest" description="Disordered" evidence="8">
    <location>
        <begin position="718"/>
        <end position="796"/>
    </location>
</feature>
<dbReference type="OrthoDB" id="3934656at2759"/>
<gene>
    <name evidence="10" type="ORF">Ocin01_16731</name>
</gene>
<dbReference type="PANTHER" id="PTHR24289">
    <property type="entry name" value="STEROID 17-ALPHA-HYDROXYLASE/17,20 LYASE"/>
    <property type="match status" value="1"/>
</dbReference>
<dbReference type="Pfam" id="PF00067">
    <property type="entry name" value="p450"/>
    <property type="match status" value="1"/>
</dbReference>
<reference evidence="10 11" key="1">
    <citation type="journal article" date="2016" name="Genome Biol. Evol.">
        <title>Gene Family Evolution Reflects Adaptation to Soil Environmental Stressors in the Genome of the Collembolan Orchesella cincta.</title>
        <authorList>
            <person name="Faddeeva-Vakhrusheva A."/>
            <person name="Derks M.F."/>
            <person name="Anvar S.Y."/>
            <person name="Agamennone V."/>
            <person name="Suring W."/>
            <person name="Smit S."/>
            <person name="van Straalen N.M."/>
            <person name="Roelofs D."/>
        </authorList>
    </citation>
    <scope>NUCLEOTIDE SEQUENCE [LARGE SCALE GENOMIC DNA]</scope>
    <source>
        <tissue evidence="10">Mixed pool</tissue>
    </source>
</reference>
<dbReference type="Gene3D" id="1.10.630.10">
    <property type="entry name" value="Cytochrome P450"/>
    <property type="match status" value="1"/>
</dbReference>
<evidence type="ECO:0000256" key="1">
    <source>
        <dbReference type="ARBA" id="ARBA00010617"/>
    </source>
</evidence>
<sequence>MTGNAFQRGQTFVVLNASAPPERPLASSGTLLSSHPRAGKPVAELHPRQQGSSKYSRKSSEGGWMRVVGKGETNYNGYENRLLTQATVLECLRHSVVLPFPPSRQAADDFYFRILLKRELSSCLIWNLPILMREFGGPRNFRPERFLKSDMTIDTKLAGNLVLFGGGKRVCLGQSLAETTVFLYFTNILSKFKLTKAAGEKEPTTVPEQGITYSPHPFRFQFVSLTGYYGGIPVFHPLLGLLDSDECSNDPTGWIETVKKVFVMLVNQWLGHFSYNCVTLPLGVMIVGMLNLHESIKIFWKQQRTAPLEFQTTVMYRQLQILGLLFNKIHQGKIVSLTMGITTVLVSFAIYLAVRLPFNLDNLAHLLLIIVSGFNSSLIILVYLGSLANVYVKFREVMKMSQRLSFMYRPNSKTLWKTCHVQLMERLLKSYKPVRIRFGYSNYLEEKTPLVCIDVAQIAIPDHNVLKLLNSWHWDHRRQTEIKMVERRKALQKMPNGNLVLCIFCLACQIAVVRSQFLADDSGIELGRPGRGRGLDVELGNGGVDVDLHGRGRGHGLDVDLGGGSRGGELDLDLSGGRGGLDLSGGGGGLDLSGGGVGGGGGGLGLGGGGGLDLGGGGGGLGLGGGGGLDLGGGGGGIDLSGGGGDLGGGGSGGMDLGWSLGGGGGGIVVVEEVGGLGVEEVGDSIWVEAVCLGEVEGGGGGGSLDLGGGGSGGGFDLGGLFGGGGGSGSSSSGGSSESETTITETETSSSGGGSSSGGSSETTITETETTSSGGGGSSSSSSSSDSMGSSGGSSFTTGGGGGGGCCCCGNGGGRQQYNTASASGAGRTKFGGARQGARGAKKKRIIKKGKRKVKKRRMWESSFSQQSVRTGGGGRTVAGGNTGGQVVRGGTGRKVKVVKKRLGWEQNAFNSKGGRATTLKQMEGRRKLLEKRFNAETGQRATSSVGLKAIGVKAPRVESVMVTTPRTPTDRRKTQNRSSARTTETRQQTAQKLNLGLKNAFSGTPTRRPVTSSRSSASLAQTAAKYGRSGTGISTPKPNLGRSG</sequence>
<keyword evidence="4" id="KW-0560">Oxidoreductase</keyword>
<dbReference type="InterPro" id="IPR001128">
    <property type="entry name" value="Cyt_P450"/>
</dbReference>
<name>A0A1D2MAL6_ORCCI</name>
<dbReference type="InterPro" id="IPR002401">
    <property type="entry name" value="Cyt_P450_E_grp-I"/>
</dbReference>
<accession>A0A1D2MAL6</accession>
<dbReference type="STRING" id="48709.A0A1D2MAL6"/>